<dbReference type="EMBL" id="CAJDYZ010001871">
    <property type="protein sequence ID" value="CAD1469154.1"/>
    <property type="molecule type" value="Genomic_DNA"/>
</dbReference>
<evidence type="ECO:0000313" key="2">
    <source>
        <dbReference type="EMBL" id="CAD1469154.1"/>
    </source>
</evidence>
<dbReference type="OrthoDB" id="10041151at2759"/>
<name>A0A6V7GUA7_9HYME</name>
<dbReference type="Proteomes" id="UP000752696">
    <property type="component" value="Unassembled WGS sequence"/>
</dbReference>
<organism evidence="2 3">
    <name type="scientific">Heterotrigona itama</name>
    <dbReference type="NCBI Taxonomy" id="395501"/>
    <lineage>
        <taxon>Eukaryota</taxon>
        <taxon>Metazoa</taxon>
        <taxon>Ecdysozoa</taxon>
        <taxon>Arthropoda</taxon>
        <taxon>Hexapoda</taxon>
        <taxon>Insecta</taxon>
        <taxon>Pterygota</taxon>
        <taxon>Neoptera</taxon>
        <taxon>Endopterygota</taxon>
        <taxon>Hymenoptera</taxon>
        <taxon>Apocrita</taxon>
        <taxon>Aculeata</taxon>
        <taxon>Apoidea</taxon>
        <taxon>Anthophila</taxon>
        <taxon>Apidae</taxon>
        <taxon>Heterotrigona</taxon>
    </lineage>
</organism>
<feature type="compositionally biased region" description="Acidic residues" evidence="1">
    <location>
        <begin position="31"/>
        <end position="49"/>
    </location>
</feature>
<reference evidence="2" key="1">
    <citation type="submission" date="2020-07" db="EMBL/GenBank/DDBJ databases">
        <authorList>
            <person name="Nazaruddin N."/>
        </authorList>
    </citation>
    <scope>NUCLEOTIDE SEQUENCE</scope>
</reference>
<sequence length="297" mass="32936">DELCPLCVMDAQSEGVAVDEINRIASTLGDQGEEADIEEGTLSEDEENDNMPPIPDTVPITNSTAIVESDQIDGQPGNVDQSNGNLAANEPLKRRRTTEEVASFNMSDRKSKNCATFYFRHLDTDSEQNEDGGAIAMEDSSEEEWTYTSSRVNATNEQRNTNVLVRLDFGEVQQSESRGSAAEADGETSDRKPVKETSSMQVVDETNETNEIDASPSNKKDSDDEVSNDKTSIQRLIKEVEKLVGEERRNGASKTFPHFIFDDKKGLTNNHRAKYARIKEWLKLNSARGHDAHSTSQ</sequence>
<gene>
    <name evidence="2" type="ORF">MHI_LOCUS111199</name>
</gene>
<evidence type="ECO:0000256" key="1">
    <source>
        <dbReference type="SAM" id="MobiDB-lite"/>
    </source>
</evidence>
<comment type="caution">
    <text evidence="2">The sequence shown here is derived from an EMBL/GenBank/DDBJ whole genome shotgun (WGS) entry which is preliminary data.</text>
</comment>
<feature type="region of interest" description="Disordered" evidence="1">
    <location>
        <begin position="71"/>
        <end position="107"/>
    </location>
</feature>
<feature type="non-terminal residue" evidence="2">
    <location>
        <position position="1"/>
    </location>
</feature>
<feature type="region of interest" description="Disordered" evidence="1">
    <location>
        <begin position="124"/>
        <end position="233"/>
    </location>
</feature>
<evidence type="ECO:0000313" key="3">
    <source>
        <dbReference type="Proteomes" id="UP000752696"/>
    </source>
</evidence>
<accession>A0A6V7GUA7</accession>
<feature type="non-terminal residue" evidence="2">
    <location>
        <position position="297"/>
    </location>
</feature>
<feature type="region of interest" description="Disordered" evidence="1">
    <location>
        <begin position="26"/>
        <end position="57"/>
    </location>
</feature>
<protein>
    <submittedName>
        <fullName evidence="2">Uncharacterized protein</fullName>
    </submittedName>
</protein>
<proteinExistence type="predicted"/>
<feature type="compositionally biased region" description="Polar residues" evidence="1">
    <location>
        <begin position="146"/>
        <end position="163"/>
    </location>
</feature>
<dbReference type="AlphaFoldDB" id="A0A6V7GUA7"/>
<keyword evidence="3" id="KW-1185">Reference proteome</keyword>